<evidence type="ECO:0008006" key="4">
    <source>
        <dbReference type="Google" id="ProtNLM"/>
    </source>
</evidence>
<reference evidence="1 3" key="1">
    <citation type="journal article" date="2014" name="Nat. Genet.">
        <title>Genome and transcriptome of the porcine whipworm Trichuris suis.</title>
        <authorList>
            <person name="Jex A.R."/>
            <person name="Nejsum P."/>
            <person name="Schwarz E.M."/>
            <person name="Hu L."/>
            <person name="Young N.D."/>
            <person name="Hall R.S."/>
            <person name="Korhonen P.K."/>
            <person name="Liao S."/>
            <person name="Thamsborg S."/>
            <person name="Xia J."/>
            <person name="Xu P."/>
            <person name="Wang S."/>
            <person name="Scheerlinck J.P."/>
            <person name="Hofmann A."/>
            <person name="Sternberg P.W."/>
            <person name="Wang J."/>
            <person name="Gasser R.B."/>
        </authorList>
    </citation>
    <scope>NUCLEOTIDE SEQUENCE [LARGE SCALE GENOMIC DNA]</scope>
    <source>
        <strain evidence="2">DCEP-RM93F</strain>
        <strain evidence="1">DCEP-RM93M</strain>
    </source>
</reference>
<evidence type="ECO:0000313" key="2">
    <source>
        <dbReference type="EMBL" id="KFD65174.1"/>
    </source>
</evidence>
<name>A0A085M4K1_9BILA</name>
<dbReference type="Proteomes" id="UP000030764">
    <property type="component" value="Unassembled WGS sequence"/>
</dbReference>
<evidence type="ECO:0000313" key="3">
    <source>
        <dbReference type="Proteomes" id="UP000030764"/>
    </source>
</evidence>
<dbReference type="AlphaFoldDB" id="A0A085M4K1"/>
<gene>
    <name evidence="1" type="ORF">M513_06992</name>
    <name evidence="2" type="ORF">M514_06992</name>
</gene>
<dbReference type="Proteomes" id="UP000030758">
    <property type="component" value="Unassembled WGS sequence"/>
</dbReference>
<accession>A0A085M4K1</accession>
<dbReference type="Gene3D" id="3.10.20.90">
    <property type="entry name" value="Phosphatidylinositol 3-kinase Catalytic Subunit, Chain A, domain 1"/>
    <property type="match status" value="1"/>
</dbReference>
<dbReference type="InterPro" id="IPR029071">
    <property type="entry name" value="Ubiquitin-like_domsf"/>
</dbReference>
<dbReference type="EMBL" id="KL367543">
    <property type="protein sequence ID" value="KFD65174.1"/>
    <property type="molecule type" value="Genomic_DNA"/>
</dbReference>
<protein>
    <recommendedName>
        <fullName evidence="4">Ubiquitin-like domain-containing protein</fullName>
    </recommendedName>
</protein>
<sequence length="95" mass="10955">METAGDEEQKQTSEKFIVLHIEDCVTGAKMKVQIKYDEPMWKLFVMVSNNLNRKVTTLRFMHEQKRIDPLDTPENMKLMNGEKLIVLTNQTGGGL</sequence>
<evidence type="ECO:0000313" key="1">
    <source>
        <dbReference type="EMBL" id="KFD52147.1"/>
    </source>
</evidence>
<proteinExistence type="predicted"/>
<dbReference type="SUPFAM" id="SSF54236">
    <property type="entry name" value="Ubiquitin-like"/>
    <property type="match status" value="1"/>
</dbReference>
<organism evidence="1 3">
    <name type="scientific">Trichuris suis</name>
    <name type="common">pig whipworm</name>
    <dbReference type="NCBI Taxonomy" id="68888"/>
    <lineage>
        <taxon>Eukaryota</taxon>
        <taxon>Metazoa</taxon>
        <taxon>Ecdysozoa</taxon>
        <taxon>Nematoda</taxon>
        <taxon>Enoplea</taxon>
        <taxon>Dorylaimia</taxon>
        <taxon>Trichinellida</taxon>
        <taxon>Trichuridae</taxon>
        <taxon>Trichuris</taxon>
    </lineage>
</organism>
<keyword evidence="3" id="KW-1185">Reference proteome</keyword>
<dbReference type="EMBL" id="KL363231">
    <property type="protein sequence ID" value="KFD52147.1"/>
    <property type="molecule type" value="Genomic_DNA"/>
</dbReference>
<dbReference type="CDD" id="cd01763">
    <property type="entry name" value="Ubl_SUMO_like"/>
    <property type="match status" value="1"/>
</dbReference>